<dbReference type="RefSeq" id="WP_171543699.1">
    <property type="nucleotide sequence ID" value="NZ_JABERG010000002.1"/>
</dbReference>
<dbReference type="Proteomes" id="UP000546536">
    <property type="component" value="Unassembled WGS sequence"/>
</dbReference>
<keyword evidence="3" id="KW-1185">Reference proteome</keyword>
<feature type="transmembrane region" description="Helical" evidence="1">
    <location>
        <begin position="29"/>
        <end position="46"/>
    </location>
</feature>
<feature type="transmembrane region" description="Helical" evidence="1">
    <location>
        <begin position="233"/>
        <end position="250"/>
    </location>
</feature>
<dbReference type="InterPro" id="IPR049458">
    <property type="entry name" value="EpsG-like"/>
</dbReference>
<evidence type="ECO:0000256" key="1">
    <source>
        <dbReference type="SAM" id="Phobius"/>
    </source>
</evidence>
<name>A0ABX1V0T1_9GAMM</name>
<organism evidence="2 3">
    <name type="scientific">Acinetobacter terrae</name>
    <dbReference type="NCBI Taxonomy" id="2731247"/>
    <lineage>
        <taxon>Bacteria</taxon>
        <taxon>Pseudomonadati</taxon>
        <taxon>Pseudomonadota</taxon>
        <taxon>Gammaproteobacteria</taxon>
        <taxon>Moraxellales</taxon>
        <taxon>Moraxellaceae</taxon>
        <taxon>Acinetobacter</taxon>
        <taxon>Acinetobacter Taxon 24</taxon>
    </lineage>
</organism>
<proteinExistence type="predicted"/>
<accession>A0ABX1V0T1</accession>
<feature type="transmembrane region" description="Helical" evidence="1">
    <location>
        <begin position="161"/>
        <end position="187"/>
    </location>
</feature>
<feature type="transmembrane region" description="Helical" evidence="1">
    <location>
        <begin position="92"/>
        <end position="111"/>
    </location>
</feature>
<feature type="transmembrane region" description="Helical" evidence="1">
    <location>
        <begin position="5"/>
        <end position="23"/>
    </location>
</feature>
<sequence length="355" mass="43085">MAIYWVLWLFIVFFSFIGTSKYYELKILFFLFNFVLFLFIGFRFEVGGDWFNYIEMYELFKSSYSYESIFLTDISYGLINYISVFLGFDDTIFVNSICALIIIVCILFSSLDFKNRWVLLLVLFPYFIIVVSMGYTRQAVAVAISFLFFKSIIDKKIIKSLILFLFAISFHKSAMFLSLFFPLLFLYKYSGFRFFVYFYYFFIFIILNFLIYYFIDYGNQYLSVDGEMQSSGFYFRMLFYFIPAILYWFYIRKIFDNYMRMIFDLFLFLFLFLLILGWVFSTLADRFSLYLMFFNFYVIGKTLDYGKVDIRYSLIVFVSIFYSLYMYVWFSFGTWSSSWIPYSNYLINFISESVF</sequence>
<feature type="transmembrane region" description="Helical" evidence="1">
    <location>
        <begin position="194"/>
        <end position="213"/>
    </location>
</feature>
<feature type="transmembrane region" description="Helical" evidence="1">
    <location>
        <begin position="262"/>
        <end position="281"/>
    </location>
</feature>
<keyword evidence="1" id="KW-1133">Transmembrane helix</keyword>
<feature type="transmembrane region" description="Helical" evidence="1">
    <location>
        <begin position="310"/>
        <end position="330"/>
    </location>
</feature>
<reference evidence="2 3" key="1">
    <citation type="submission" date="2020-04" db="EMBL/GenBank/DDBJ databases">
        <title>Acinetobacter Taxon 24.</title>
        <authorList>
            <person name="Nemec A."/>
            <person name="Radolfova-Krizova L."/>
            <person name="Higgins P.G."/>
            <person name="Spanelova P."/>
        </authorList>
    </citation>
    <scope>NUCLEOTIDE SEQUENCE [LARGE SCALE GENOMIC DNA]</scope>
    <source>
        <strain evidence="2 3">ANC 4279</strain>
    </source>
</reference>
<dbReference type="Pfam" id="PF14897">
    <property type="entry name" value="EpsG"/>
    <property type="match status" value="1"/>
</dbReference>
<dbReference type="EMBL" id="JABERG010000002">
    <property type="protein sequence ID" value="NNH86633.1"/>
    <property type="molecule type" value="Genomic_DNA"/>
</dbReference>
<comment type="caution">
    <text evidence="2">The sequence shown here is derived from an EMBL/GenBank/DDBJ whole genome shotgun (WGS) entry which is preliminary data.</text>
</comment>
<feature type="transmembrane region" description="Helical" evidence="1">
    <location>
        <begin position="118"/>
        <end position="149"/>
    </location>
</feature>
<feature type="transmembrane region" description="Helical" evidence="1">
    <location>
        <begin position="66"/>
        <end position="86"/>
    </location>
</feature>
<keyword evidence="1" id="KW-0472">Membrane</keyword>
<evidence type="ECO:0000313" key="2">
    <source>
        <dbReference type="EMBL" id="NNH86633.1"/>
    </source>
</evidence>
<evidence type="ECO:0000313" key="3">
    <source>
        <dbReference type="Proteomes" id="UP000546536"/>
    </source>
</evidence>
<protein>
    <submittedName>
        <fullName evidence="2">EpsG family protein</fullName>
    </submittedName>
</protein>
<gene>
    <name evidence="2" type="ORF">HLH13_02670</name>
</gene>
<keyword evidence="1" id="KW-0812">Transmembrane</keyword>